<accession>A0ABS5IDK2</accession>
<dbReference type="Proteomes" id="UP000680714">
    <property type="component" value="Unassembled WGS sequence"/>
</dbReference>
<gene>
    <name evidence="2" type="ORF">KEC16_12360</name>
</gene>
<feature type="transmembrane region" description="Helical" evidence="1">
    <location>
        <begin position="77"/>
        <end position="96"/>
    </location>
</feature>
<feature type="transmembrane region" description="Helical" evidence="1">
    <location>
        <begin position="158"/>
        <end position="179"/>
    </location>
</feature>
<evidence type="ECO:0000313" key="3">
    <source>
        <dbReference type="Proteomes" id="UP000680714"/>
    </source>
</evidence>
<feature type="transmembrane region" description="Helical" evidence="1">
    <location>
        <begin position="230"/>
        <end position="253"/>
    </location>
</feature>
<feature type="transmembrane region" description="Helical" evidence="1">
    <location>
        <begin position="265"/>
        <end position="284"/>
    </location>
</feature>
<protein>
    <submittedName>
        <fullName evidence="2">DUF4153 domain-containing protein</fullName>
    </submittedName>
</protein>
<organism evidence="2 3">
    <name type="scientific">Magnetospirillum sulfuroxidans</name>
    <dbReference type="NCBI Taxonomy" id="611300"/>
    <lineage>
        <taxon>Bacteria</taxon>
        <taxon>Pseudomonadati</taxon>
        <taxon>Pseudomonadota</taxon>
        <taxon>Alphaproteobacteria</taxon>
        <taxon>Rhodospirillales</taxon>
        <taxon>Rhodospirillaceae</taxon>
        <taxon>Magnetospirillum</taxon>
    </lineage>
</organism>
<feature type="transmembrane region" description="Helical" evidence="1">
    <location>
        <begin position="372"/>
        <end position="391"/>
    </location>
</feature>
<keyword evidence="1" id="KW-0812">Transmembrane</keyword>
<sequence length="595" mass="63653">MRERHAMMLMERLSPIGLGRLLIGCAQGVGLYLLIRGMENAAQGSMRAFVLPPLFVACLSVPLVAMLDLGRMPMRRLIAWSAAVAAVLIGLTVHDIQRRIGAHPLDNGMWQGVAPSFTLIAATAIMVFVAHALMSAAQEEARPIARYGRYFDVAWKQGVQLAFAANFTGALWLVLFLGAALFDMLHLDFFSRTIGEPWFAWPATFLALGAAIHLTDVAPGIIAGIRKLALVLLSWLLPVMVLITAGFLAALAATSLDLLWQTKRGAVTLLSAAACLIVLANAAYQQGPPRDGEDGHLPARILAWSGSAIGPLLLVLVGLAGYATFLRVDQYGWTNDRVILAAVVLVASLYAIGYAGSGWWNDAPRRWWEATNIAVSFVVVGIMLAVLSPLADPARIAVSSQLNRLTSGRVSVDAFDFVSLRFDGERYGQEALRSLSQSVDPAIVDKANSALQAANRWQAKSQAGLPSADAVAANMIIHPAGQALPPGLAKPGLSHLDCHRMAGKKCDVVLLGHDGGGRAMAVMTEHNAAAPLLFFTGETDGQWRHAGNFGLACADQRQALLKGDFTLAPPLVPDIVIGTRRLSLEDRPTLSPRCP</sequence>
<keyword evidence="1" id="KW-0472">Membrane</keyword>
<evidence type="ECO:0000256" key="1">
    <source>
        <dbReference type="SAM" id="Phobius"/>
    </source>
</evidence>
<feature type="transmembrane region" description="Helical" evidence="1">
    <location>
        <begin position="338"/>
        <end position="360"/>
    </location>
</feature>
<feature type="transmembrane region" description="Helical" evidence="1">
    <location>
        <begin position="116"/>
        <end position="137"/>
    </location>
</feature>
<feature type="transmembrane region" description="Helical" evidence="1">
    <location>
        <begin position="21"/>
        <end position="38"/>
    </location>
</feature>
<proteinExistence type="predicted"/>
<name>A0ABS5IDK2_9PROT</name>
<feature type="transmembrane region" description="Helical" evidence="1">
    <location>
        <begin position="50"/>
        <end position="70"/>
    </location>
</feature>
<feature type="transmembrane region" description="Helical" evidence="1">
    <location>
        <begin position="199"/>
        <end position="218"/>
    </location>
</feature>
<feature type="transmembrane region" description="Helical" evidence="1">
    <location>
        <begin position="304"/>
        <end position="326"/>
    </location>
</feature>
<keyword evidence="1" id="KW-1133">Transmembrane helix</keyword>
<dbReference type="RefSeq" id="WP_211549328.1">
    <property type="nucleotide sequence ID" value="NZ_JAGTUF010000011.1"/>
</dbReference>
<comment type="caution">
    <text evidence="2">The sequence shown here is derived from an EMBL/GenBank/DDBJ whole genome shotgun (WGS) entry which is preliminary data.</text>
</comment>
<reference evidence="2 3" key="1">
    <citation type="submission" date="2021-04" db="EMBL/GenBank/DDBJ databases">
        <title>Magnetospirillum sulfuroxidans sp. nov., a facultative chemolithoautotrophic sulfur-oxidizing alphaproteobacterium isolated from freshwater sediment and proposals for Paramagetospirillum gen. nov., and Magnetospirillaceae fam. nov.</title>
        <authorList>
            <person name="Koziaeva V."/>
            <person name="Geelhoed J.S."/>
            <person name="Sorokin D.Y."/>
            <person name="Grouzdev D.S."/>
        </authorList>
    </citation>
    <scope>NUCLEOTIDE SEQUENCE [LARGE SCALE GENOMIC DNA]</scope>
    <source>
        <strain evidence="2 3">J10</strain>
    </source>
</reference>
<evidence type="ECO:0000313" key="2">
    <source>
        <dbReference type="EMBL" id="MBR9972508.1"/>
    </source>
</evidence>
<keyword evidence="3" id="KW-1185">Reference proteome</keyword>
<dbReference type="EMBL" id="JAGTUF010000011">
    <property type="protein sequence ID" value="MBR9972508.1"/>
    <property type="molecule type" value="Genomic_DNA"/>
</dbReference>